<dbReference type="GO" id="GO:0005975">
    <property type="term" value="P:carbohydrate metabolic process"/>
    <property type="evidence" value="ECO:0007669"/>
    <property type="project" value="InterPro"/>
</dbReference>
<keyword evidence="6" id="KW-0732">Signal</keyword>
<dbReference type="Pfam" id="PF07983">
    <property type="entry name" value="X8"/>
    <property type="match status" value="1"/>
</dbReference>
<dbReference type="FunFam" id="3.20.20.80:FF:000002">
    <property type="entry name" value="Glucan endo-1,3-beta-glucosidase 3"/>
    <property type="match status" value="1"/>
</dbReference>
<dbReference type="Gene3D" id="1.20.58.1040">
    <property type="match status" value="1"/>
</dbReference>
<dbReference type="Gene3D" id="3.20.20.80">
    <property type="entry name" value="Glycosidases"/>
    <property type="match status" value="1"/>
</dbReference>
<evidence type="ECO:0000256" key="11">
    <source>
        <dbReference type="RuleBase" id="RU004335"/>
    </source>
</evidence>
<keyword evidence="7" id="KW-0378">Hydrolase</keyword>
<comment type="subcellular location">
    <subcellularLocation>
        <location evidence="2">Cell membrane</location>
        <topology evidence="2">Lipid-anchor</topology>
        <topology evidence="2">GPI-anchor</topology>
    </subcellularLocation>
</comment>
<evidence type="ECO:0000313" key="12">
    <source>
        <dbReference type="EMBL" id="PKI75665.1"/>
    </source>
</evidence>
<keyword evidence="10" id="KW-0326">Glycosidase</keyword>
<keyword evidence="9" id="KW-1015">Disulfide bond</keyword>
<accession>A0A2I0L4N1</accession>
<name>A0A2I0L4N1_PUNGR</name>
<dbReference type="InterPro" id="IPR000490">
    <property type="entry name" value="Glyco_hydro_17"/>
</dbReference>
<keyword evidence="5" id="KW-0325">Glycoprotein</keyword>
<dbReference type="EC" id="3.2.1.39" evidence="4"/>
<dbReference type="Pfam" id="PF00332">
    <property type="entry name" value="Glyco_hydro_17"/>
    <property type="match status" value="1"/>
</dbReference>
<dbReference type="FunFam" id="1.20.58.1040:FF:000003">
    <property type="entry name" value="glucan endo-1,3-beta-glucosidase 7"/>
    <property type="match status" value="1"/>
</dbReference>
<dbReference type="InterPro" id="IPR012946">
    <property type="entry name" value="X8"/>
</dbReference>
<dbReference type="InterPro" id="IPR017853">
    <property type="entry name" value="GH"/>
</dbReference>
<evidence type="ECO:0000256" key="8">
    <source>
        <dbReference type="ARBA" id="ARBA00022821"/>
    </source>
</evidence>
<evidence type="ECO:0000256" key="3">
    <source>
        <dbReference type="ARBA" id="ARBA00008773"/>
    </source>
</evidence>
<gene>
    <name evidence="12" type="ORF">CRG98_003925</name>
</gene>
<protein>
    <recommendedName>
        <fullName evidence="4">glucan endo-1,3-beta-D-glucosidase</fullName>
        <ecNumber evidence="4">3.2.1.39</ecNumber>
    </recommendedName>
</protein>
<evidence type="ECO:0000256" key="7">
    <source>
        <dbReference type="ARBA" id="ARBA00022801"/>
    </source>
</evidence>
<dbReference type="STRING" id="22663.A0A2I0L4N1"/>
<dbReference type="GO" id="GO:0006952">
    <property type="term" value="P:defense response"/>
    <property type="evidence" value="ECO:0007669"/>
    <property type="project" value="UniProtKB-KW"/>
</dbReference>
<evidence type="ECO:0000256" key="10">
    <source>
        <dbReference type="ARBA" id="ARBA00023295"/>
    </source>
</evidence>
<dbReference type="InterPro" id="IPR044965">
    <property type="entry name" value="Glyco_hydro_17_plant"/>
</dbReference>
<dbReference type="GO" id="GO:0042973">
    <property type="term" value="F:glucan endo-1,3-beta-D-glucosidase activity"/>
    <property type="evidence" value="ECO:0007669"/>
    <property type="project" value="UniProtKB-EC"/>
</dbReference>
<comment type="catalytic activity">
    <reaction evidence="1">
        <text>Hydrolysis of (1-&gt;3)-beta-D-glucosidic linkages in (1-&gt;3)-beta-D-glucans.</text>
        <dbReference type="EC" id="3.2.1.39"/>
    </reaction>
</comment>
<dbReference type="SMART" id="SM00768">
    <property type="entry name" value="X8"/>
    <property type="match status" value="1"/>
</dbReference>
<dbReference type="Proteomes" id="UP000233551">
    <property type="component" value="Unassembled WGS sequence"/>
</dbReference>
<keyword evidence="5" id="KW-0449">Lipoprotein</keyword>
<evidence type="ECO:0000256" key="1">
    <source>
        <dbReference type="ARBA" id="ARBA00000382"/>
    </source>
</evidence>
<keyword evidence="13" id="KW-1185">Reference proteome</keyword>
<keyword evidence="5" id="KW-0336">GPI-anchor</keyword>
<comment type="similarity">
    <text evidence="3 11">Belongs to the glycosyl hydrolase 17 family.</text>
</comment>
<evidence type="ECO:0000256" key="4">
    <source>
        <dbReference type="ARBA" id="ARBA00012780"/>
    </source>
</evidence>
<organism evidence="12 13">
    <name type="scientific">Punica granatum</name>
    <name type="common">Pomegranate</name>
    <dbReference type="NCBI Taxonomy" id="22663"/>
    <lineage>
        <taxon>Eukaryota</taxon>
        <taxon>Viridiplantae</taxon>
        <taxon>Streptophyta</taxon>
        <taxon>Embryophyta</taxon>
        <taxon>Tracheophyta</taxon>
        <taxon>Spermatophyta</taxon>
        <taxon>Magnoliopsida</taxon>
        <taxon>eudicotyledons</taxon>
        <taxon>Gunneridae</taxon>
        <taxon>Pentapetalae</taxon>
        <taxon>rosids</taxon>
        <taxon>malvids</taxon>
        <taxon>Myrtales</taxon>
        <taxon>Lythraceae</taxon>
        <taxon>Punica</taxon>
    </lineage>
</organism>
<dbReference type="PANTHER" id="PTHR32227">
    <property type="entry name" value="GLUCAN ENDO-1,3-BETA-GLUCOSIDASE BG1-RELATED-RELATED"/>
    <property type="match status" value="1"/>
</dbReference>
<sequence length="514" mass="55233">MAAADLSERGFNLLLRLLVLVIRLQASRAAPYPIGVNYGTVADNLPPPAQVAAFLKSSTTIDRVKIFDANPDILRAFASTGIAVTVTVGNGDIIPLADLPAAQSWVASNILPFHPATNINRITVGNEIHATHDNTLISRLLPALKSLHSALELANVTGVEVTTPHSLGILSASEPPSTGLFRRGYDRAIFAPILEFHRQTKSSFMVNPYPYFGFTAKTLDYALFRPNPGVFDPATGINYTNMFDAQMDAVYTAMKRLGYSDVAISIGETGWPSVGDPATQPDVNVENAQSYNGNLVRHVNSGKGTPLMPNRTFETYIFSLFNEDLKPTVAEQNFGLFKPDLTPVYDVGILRDHQAAGPAPSSPRPSNTPLAAPSPSKAAKLWCVPESGVSNKVLQPNIDYACSKVDCSAILPGGPCFNPDTVQSHAAYAMNAYYQAFGQHTDNCSFGNTAMVTPVDPSYGACTYPHDPEQIEKITTKKNSTSPAQSSTSPECIGSYSSMAIMILVSTQMLLSLI</sequence>
<evidence type="ECO:0000256" key="2">
    <source>
        <dbReference type="ARBA" id="ARBA00004609"/>
    </source>
</evidence>
<evidence type="ECO:0000256" key="5">
    <source>
        <dbReference type="ARBA" id="ARBA00022622"/>
    </source>
</evidence>
<reference evidence="12 13" key="1">
    <citation type="submission" date="2017-11" db="EMBL/GenBank/DDBJ databases">
        <title>De-novo sequencing of pomegranate (Punica granatum L.) genome.</title>
        <authorList>
            <person name="Akparov Z."/>
            <person name="Amiraslanov A."/>
            <person name="Hajiyeva S."/>
            <person name="Abbasov M."/>
            <person name="Kaur K."/>
            <person name="Hamwieh A."/>
            <person name="Solovyev V."/>
            <person name="Salamov A."/>
            <person name="Braich B."/>
            <person name="Kosarev P."/>
            <person name="Mahmoud A."/>
            <person name="Hajiyev E."/>
            <person name="Babayeva S."/>
            <person name="Izzatullayeva V."/>
            <person name="Mammadov A."/>
            <person name="Mammadov A."/>
            <person name="Sharifova S."/>
            <person name="Ojaghi J."/>
            <person name="Eynullazada K."/>
            <person name="Bayramov B."/>
            <person name="Abdulazimova A."/>
            <person name="Shahmuradov I."/>
        </authorList>
    </citation>
    <scope>NUCLEOTIDE SEQUENCE [LARGE SCALE GENOMIC DNA]</scope>
    <source>
        <strain evidence="13">cv. AG2017</strain>
        <tissue evidence="12">Leaf</tissue>
    </source>
</reference>
<dbReference type="EMBL" id="PGOL01000159">
    <property type="protein sequence ID" value="PKI75665.1"/>
    <property type="molecule type" value="Genomic_DNA"/>
</dbReference>
<evidence type="ECO:0000313" key="13">
    <source>
        <dbReference type="Proteomes" id="UP000233551"/>
    </source>
</evidence>
<dbReference type="OrthoDB" id="1938138at2759"/>
<dbReference type="GeneID" id="116188551"/>
<evidence type="ECO:0000256" key="6">
    <source>
        <dbReference type="ARBA" id="ARBA00022729"/>
    </source>
</evidence>
<dbReference type="GO" id="GO:0098552">
    <property type="term" value="C:side of membrane"/>
    <property type="evidence" value="ECO:0007669"/>
    <property type="project" value="UniProtKB-KW"/>
</dbReference>
<dbReference type="AlphaFoldDB" id="A0A2I0L4N1"/>
<keyword evidence="5" id="KW-0472">Membrane</keyword>
<evidence type="ECO:0000256" key="9">
    <source>
        <dbReference type="ARBA" id="ARBA00023157"/>
    </source>
</evidence>
<dbReference type="GO" id="GO:0005886">
    <property type="term" value="C:plasma membrane"/>
    <property type="evidence" value="ECO:0007669"/>
    <property type="project" value="UniProtKB-SubCell"/>
</dbReference>
<comment type="caution">
    <text evidence="12">The sequence shown here is derived from an EMBL/GenBank/DDBJ whole genome shotgun (WGS) entry which is preliminary data.</text>
</comment>
<proteinExistence type="inferred from homology"/>
<keyword evidence="8" id="KW-0611">Plant defense</keyword>
<dbReference type="SUPFAM" id="SSF51445">
    <property type="entry name" value="(Trans)glycosidases"/>
    <property type="match status" value="1"/>
</dbReference>